<evidence type="ECO:0008006" key="8">
    <source>
        <dbReference type="Google" id="ProtNLM"/>
    </source>
</evidence>
<evidence type="ECO:0000256" key="5">
    <source>
        <dbReference type="SAM" id="Phobius"/>
    </source>
</evidence>
<dbReference type="AlphaFoldDB" id="A0AAV2TS40"/>
<accession>A0AAV2TS40</accession>
<comment type="subcellular location">
    <subcellularLocation>
        <location evidence="1">Membrane</location>
        <topology evidence="1">Multi-pass membrane protein</topology>
    </subcellularLocation>
</comment>
<keyword evidence="3 5" id="KW-1133">Transmembrane helix</keyword>
<evidence type="ECO:0000256" key="2">
    <source>
        <dbReference type="ARBA" id="ARBA00022692"/>
    </source>
</evidence>
<reference evidence="6" key="1">
    <citation type="submission" date="2024-06" db="EMBL/GenBank/DDBJ databases">
        <authorList>
            <person name="Liu X."/>
            <person name="Lenzi L."/>
            <person name="Haldenby T S."/>
            <person name="Uol C."/>
        </authorList>
    </citation>
    <scope>NUCLEOTIDE SEQUENCE</scope>
</reference>
<keyword evidence="4 5" id="KW-0472">Membrane</keyword>
<name>A0AAV2TS40_CALDB</name>
<feature type="transmembrane region" description="Helical" evidence="5">
    <location>
        <begin position="111"/>
        <end position="137"/>
    </location>
</feature>
<feature type="transmembrane region" description="Helical" evidence="5">
    <location>
        <begin position="75"/>
        <end position="91"/>
    </location>
</feature>
<dbReference type="InterPro" id="IPR019184">
    <property type="entry name" value="Uncharacterised_TM-17"/>
</dbReference>
<dbReference type="GO" id="GO:0035869">
    <property type="term" value="C:ciliary transition zone"/>
    <property type="evidence" value="ECO:0007669"/>
    <property type="project" value="TreeGrafter"/>
</dbReference>
<feature type="transmembrane region" description="Helical" evidence="5">
    <location>
        <begin position="149"/>
        <end position="167"/>
    </location>
</feature>
<evidence type="ECO:0000313" key="6">
    <source>
        <dbReference type="EMBL" id="CAL5139188.1"/>
    </source>
</evidence>
<evidence type="ECO:0000256" key="3">
    <source>
        <dbReference type="ARBA" id="ARBA00022989"/>
    </source>
</evidence>
<dbReference type="Proteomes" id="UP001497525">
    <property type="component" value="Unassembled WGS sequence"/>
</dbReference>
<dbReference type="GO" id="GO:1905515">
    <property type="term" value="P:non-motile cilium assembly"/>
    <property type="evidence" value="ECO:0007669"/>
    <property type="project" value="TreeGrafter"/>
</dbReference>
<sequence>MNTNLKNAIRSVTGYIFPIGSRETEKLKSHGVSSAYEYVSNLPLQMVLYFNAFYAPFWLIGALLALTIEIHRLDAIYQVINTAIVCLYAVVEGPRIYLGFSGNLMESVPELVGSWLLTVLIQLPAICFMLFNPFMLISPFERSLHSFEFIFIFLEAIIGFFVINILVQHQAIKFQMHLQSKNKRSSAPTKWNKTH</sequence>
<proteinExistence type="predicted"/>
<comment type="caution">
    <text evidence="6">The sequence shown here is derived from an EMBL/GenBank/DDBJ whole genome shotgun (WGS) entry which is preliminary data.</text>
</comment>
<dbReference type="EMBL" id="CAXLJL010000600">
    <property type="protein sequence ID" value="CAL5139188.1"/>
    <property type="molecule type" value="Genomic_DNA"/>
</dbReference>
<dbReference type="GO" id="GO:0016020">
    <property type="term" value="C:membrane"/>
    <property type="evidence" value="ECO:0007669"/>
    <property type="project" value="UniProtKB-SubCell"/>
</dbReference>
<evidence type="ECO:0000256" key="1">
    <source>
        <dbReference type="ARBA" id="ARBA00004141"/>
    </source>
</evidence>
<organism evidence="6 7">
    <name type="scientific">Calicophoron daubneyi</name>
    <name type="common">Rumen fluke</name>
    <name type="synonym">Paramphistomum daubneyi</name>
    <dbReference type="NCBI Taxonomy" id="300641"/>
    <lineage>
        <taxon>Eukaryota</taxon>
        <taxon>Metazoa</taxon>
        <taxon>Spiralia</taxon>
        <taxon>Lophotrochozoa</taxon>
        <taxon>Platyhelminthes</taxon>
        <taxon>Trematoda</taxon>
        <taxon>Digenea</taxon>
        <taxon>Plagiorchiida</taxon>
        <taxon>Pronocephalata</taxon>
        <taxon>Paramphistomoidea</taxon>
        <taxon>Paramphistomidae</taxon>
        <taxon>Calicophoron</taxon>
    </lineage>
</organism>
<feature type="transmembrane region" description="Helical" evidence="5">
    <location>
        <begin position="46"/>
        <end position="68"/>
    </location>
</feature>
<gene>
    <name evidence="6" type="ORF">CDAUBV1_LOCUS14225</name>
</gene>
<dbReference type="Pfam" id="PF09799">
    <property type="entry name" value="Transmemb_17"/>
    <property type="match status" value="1"/>
</dbReference>
<evidence type="ECO:0000313" key="7">
    <source>
        <dbReference type="Proteomes" id="UP001497525"/>
    </source>
</evidence>
<protein>
    <recommendedName>
        <fullName evidence="8">Transmembrane protein 17</fullName>
    </recommendedName>
</protein>
<dbReference type="PANTHER" id="PTHR13531">
    <property type="entry name" value="GEO07735P1-RELATED-RELATED"/>
    <property type="match status" value="1"/>
</dbReference>
<dbReference type="PANTHER" id="PTHR13531:SF6">
    <property type="entry name" value="TMEM (HUMAN TRANSMEMBRANE PROTEIN) HOMOLOG"/>
    <property type="match status" value="1"/>
</dbReference>
<evidence type="ECO:0000256" key="4">
    <source>
        <dbReference type="ARBA" id="ARBA00023136"/>
    </source>
</evidence>
<keyword evidence="2 5" id="KW-0812">Transmembrane</keyword>